<keyword evidence="1" id="KW-0436">Ligase</keyword>
<evidence type="ECO:0000256" key="4">
    <source>
        <dbReference type="PROSITE-ProRule" id="PRU00409"/>
    </source>
</evidence>
<dbReference type="GO" id="GO:0016874">
    <property type="term" value="F:ligase activity"/>
    <property type="evidence" value="ECO:0007669"/>
    <property type="project" value="UniProtKB-KW"/>
</dbReference>
<dbReference type="RefSeq" id="WP_197003032.1">
    <property type="nucleotide sequence ID" value="NZ_BONS01000001.1"/>
</dbReference>
<dbReference type="AlphaFoldDB" id="A0A8J7GNF8"/>
<evidence type="ECO:0000256" key="3">
    <source>
        <dbReference type="ARBA" id="ARBA00022840"/>
    </source>
</evidence>
<dbReference type="PROSITE" id="PS50975">
    <property type="entry name" value="ATP_GRASP"/>
    <property type="match status" value="1"/>
</dbReference>
<comment type="caution">
    <text evidence="6">The sequence shown here is derived from an EMBL/GenBank/DDBJ whole genome shotgun (WGS) entry which is preliminary data.</text>
</comment>
<dbReference type="InterPro" id="IPR011761">
    <property type="entry name" value="ATP-grasp"/>
</dbReference>
<keyword evidence="7" id="KW-1185">Reference proteome</keyword>
<protein>
    <submittedName>
        <fullName evidence="6">Biotin carboxylase</fullName>
    </submittedName>
</protein>
<dbReference type="GO" id="GO:0046872">
    <property type="term" value="F:metal ion binding"/>
    <property type="evidence" value="ECO:0007669"/>
    <property type="project" value="InterPro"/>
</dbReference>
<keyword evidence="2 4" id="KW-0547">Nucleotide-binding</keyword>
<evidence type="ECO:0000256" key="2">
    <source>
        <dbReference type="ARBA" id="ARBA00022741"/>
    </source>
</evidence>
<dbReference type="InterPro" id="IPR052032">
    <property type="entry name" value="ATP-dep_AA_Ligase"/>
</dbReference>
<accession>A0A8J7GNF8</accession>
<reference evidence="6" key="1">
    <citation type="submission" date="2020-11" db="EMBL/GenBank/DDBJ databases">
        <title>Sequencing the genomes of 1000 actinobacteria strains.</title>
        <authorList>
            <person name="Klenk H.-P."/>
        </authorList>
    </citation>
    <scope>NUCLEOTIDE SEQUENCE</scope>
    <source>
        <strain evidence="6">DSM 45356</strain>
    </source>
</reference>
<dbReference type="Proteomes" id="UP000622552">
    <property type="component" value="Unassembled WGS sequence"/>
</dbReference>
<keyword evidence="3 4" id="KW-0067">ATP-binding</keyword>
<dbReference type="PANTHER" id="PTHR43585:SF2">
    <property type="entry name" value="ATP-GRASP ENZYME FSQD"/>
    <property type="match status" value="1"/>
</dbReference>
<evidence type="ECO:0000256" key="1">
    <source>
        <dbReference type="ARBA" id="ARBA00022598"/>
    </source>
</evidence>
<dbReference type="Pfam" id="PF13535">
    <property type="entry name" value="ATP-grasp_4"/>
    <property type="match status" value="1"/>
</dbReference>
<dbReference type="EMBL" id="JADOUF010000001">
    <property type="protein sequence ID" value="MBG6135989.1"/>
    <property type="molecule type" value="Genomic_DNA"/>
</dbReference>
<name>A0A8J7GNF8_9ACTN</name>
<gene>
    <name evidence="6" type="ORF">IW245_002183</name>
</gene>
<evidence type="ECO:0000313" key="7">
    <source>
        <dbReference type="Proteomes" id="UP000622552"/>
    </source>
</evidence>
<dbReference type="GO" id="GO:0005524">
    <property type="term" value="F:ATP binding"/>
    <property type="evidence" value="ECO:0007669"/>
    <property type="project" value="UniProtKB-UniRule"/>
</dbReference>
<dbReference type="PANTHER" id="PTHR43585">
    <property type="entry name" value="FUMIPYRROLE BIOSYNTHESIS PROTEIN C"/>
    <property type="match status" value="1"/>
</dbReference>
<dbReference type="Gene3D" id="3.30.470.20">
    <property type="entry name" value="ATP-grasp fold, B domain"/>
    <property type="match status" value="1"/>
</dbReference>
<dbReference type="SUPFAM" id="SSF56059">
    <property type="entry name" value="Glutathione synthetase ATP-binding domain-like"/>
    <property type="match status" value="1"/>
</dbReference>
<sequence length="426" mass="46309">MPKAEFTGPAVIVDPYSSGALFAAAFAEQGVAVVAVVSGPRPPQAYASSYRPQDYPEIIVFDGDLDAVVGRVRELAPRCVIAGCESGVDLAERLAPLVLPDRSNVPELASARRDKSAMAAATAAVGLPIIPQICTADPDEVQAWLDREGLTGRDLVIKPPRSASTDGVVKLPGGVGWREVFARQIGRTNQFGETDDLLVVQKFVTGTEYVVDTFSHDGEHTIVDVCRYRKVDNGPHMAVYDTMQWVAPNDEALPEITDYTRGVLDAVGMRFGAAHVEVMATPDGPLLIELGARPHGGGQPRFNRNATGDSQIDRTVSYLTGKEISAGYELRRHQTCVFHIARRSGVVRNTAVLDEITALTSHHFSVQNLVDGSHVPMTRDLVDSLDFGFAILSHREAEQVQRDHDTIRKLEEQLVIETPHVPVAEH</sequence>
<evidence type="ECO:0000259" key="5">
    <source>
        <dbReference type="PROSITE" id="PS50975"/>
    </source>
</evidence>
<evidence type="ECO:0000313" key="6">
    <source>
        <dbReference type="EMBL" id="MBG6135989.1"/>
    </source>
</evidence>
<proteinExistence type="predicted"/>
<dbReference type="NCBIfam" id="NF005543">
    <property type="entry name" value="PRK07206.1"/>
    <property type="match status" value="1"/>
</dbReference>
<organism evidence="6 7">
    <name type="scientific">Longispora fulva</name>
    <dbReference type="NCBI Taxonomy" id="619741"/>
    <lineage>
        <taxon>Bacteria</taxon>
        <taxon>Bacillati</taxon>
        <taxon>Actinomycetota</taxon>
        <taxon>Actinomycetes</taxon>
        <taxon>Micromonosporales</taxon>
        <taxon>Micromonosporaceae</taxon>
        <taxon>Longispora</taxon>
    </lineage>
</organism>
<feature type="domain" description="ATP-grasp" evidence="5">
    <location>
        <begin position="119"/>
        <end position="320"/>
    </location>
</feature>